<proteinExistence type="predicted"/>
<comment type="caution">
    <text evidence="1">The sequence shown here is derived from an EMBL/GenBank/DDBJ whole genome shotgun (WGS) entry which is preliminary data.</text>
</comment>
<protein>
    <recommendedName>
        <fullName evidence="3">Glyoxalase</fullName>
    </recommendedName>
</protein>
<dbReference type="RefSeq" id="WP_380199742.1">
    <property type="nucleotide sequence ID" value="NZ_JBHTEK010000001.1"/>
</dbReference>
<gene>
    <name evidence="1" type="ORF">ACFQT0_01330</name>
</gene>
<dbReference type="EMBL" id="JBHTEK010000001">
    <property type="protein sequence ID" value="MFC7666221.1"/>
    <property type="molecule type" value="Genomic_DNA"/>
</dbReference>
<organism evidence="1 2">
    <name type="scientific">Hymenobacter humi</name>
    <dbReference type="NCBI Taxonomy" id="1411620"/>
    <lineage>
        <taxon>Bacteria</taxon>
        <taxon>Pseudomonadati</taxon>
        <taxon>Bacteroidota</taxon>
        <taxon>Cytophagia</taxon>
        <taxon>Cytophagales</taxon>
        <taxon>Hymenobacteraceae</taxon>
        <taxon>Hymenobacter</taxon>
    </lineage>
</organism>
<evidence type="ECO:0008006" key="3">
    <source>
        <dbReference type="Google" id="ProtNLM"/>
    </source>
</evidence>
<name>A0ABW2U2E7_9BACT</name>
<keyword evidence="2" id="KW-1185">Reference proteome</keyword>
<evidence type="ECO:0000313" key="2">
    <source>
        <dbReference type="Proteomes" id="UP001596513"/>
    </source>
</evidence>
<reference evidence="2" key="1">
    <citation type="journal article" date="2019" name="Int. J. Syst. Evol. Microbiol.">
        <title>The Global Catalogue of Microorganisms (GCM) 10K type strain sequencing project: providing services to taxonomists for standard genome sequencing and annotation.</title>
        <authorList>
            <consortium name="The Broad Institute Genomics Platform"/>
            <consortium name="The Broad Institute Genome Sequencing Center for Infectious Disease"/>
            <person name="Wu L."/>
            <person name="Ma J."/>
        </authorList>
    </citation>
    <scope>NUCLEOTIDE SEQUENCE [LARGE SCALE GENOMIC DNA]</scope>
    <source>
        <strain evidence="2">JCM 19635</strain>
    </source>
</reference>
<evidence type="ECO:0000313" key="1">
    <source>
        <dbReference type="EMBL" id="MFC7666221.1"/>
    </source>
</evidence>
<accession>A0ABW2U2E7</accession>
<sequence length="149" mass="16228">MNPDSSPAAFTRPEAALLALRPTVAAAQPTDGPASTVGEFLHASLRPVLKLQNNLLLAVVADFVLDHHMLLAKASPTDQQRQLAELLGRNTKLRYTVIGLITGCFTDEEYAFYRQHRAELNRRLLELAQRRVLDQAAAVVTLATAVAAS</sequence>
<dbReference type="Proteomes" id="UP001596513">
    <property type="component" value="Unassembled WGS sequence"/>
</dbReference>